<name>A0A832V2F1_9ARCH</name>
<evidence type="ECO:0000259" key="1">
    <source>
        <dbReference type="Pfam" id="PF04471"/>
    </source>
</evidence>
<sequence>MVQITKADGSCTVFKKSKIVGTCLRSGLSKEIAVKIADELDRGVYEGMRTREILKKTLSLIDKYESKQHKYKYNLKQSIAELDPEHHQFERFITHLFRELGYKTRWNVIVQGEVIEHQIDSLLEKGGRKLLIECKHHINPHRLTGLGTVLTTWAVLDDVRKGPNPYNNIWLVNNTKFSNHAKKYSAAKKMKLIGWNFPKGGSLPELIEKTQAYPANIISMSAKERKIIMANNILLAKELASCKPDSLSKKTGLRKSRAEELVEKAKTLLKA</sequence>
<dbReference type="GO" id="GO:0003677">
    <property type="term" value="F:DNA binding"/>
    <property type="evidence" value="ECO:0007669"/>
    <property type="project" value="InterPro"/>
</dbReference>
<dbReference type="GO" id="GO:0009307">
    <property type="term" value="P:DNA restriction-modification system"/>
    <property type="evidence" value="ECO:0007669"/>
    <property type="project" value="InterPro"/>
</dbReference>
<dbReference type="Gene3D" id="3.40.1350.10">
    <property type="match status" value="1"/>
</dbReference>
<dbReference type="Proteomes" id="UP000604391">
    <property type="component" value="Unassembled WGS sequence"/>
</dbReference>
<keyword evidence="2" id="KW-0255">Endonuclease</keyword>
<dbReference type="InterPro" id="IPR011335">
    <property type="entry name" value="Restrct_endonuc-II-like"/>
</dbReference>
<keyword evidence="2" id="KW-0378">Hydrolase</keyword>
<accession>A0A832V2F1</accession>
<evidence type="ECO:0000313" key="2">
    <source>
        <dbReference type="EMBL" id="HIJ99771.1"/>
    </source>
</evidence>
<dbReference type="InterPro" id="IPR007560">
    <property type="entry name" value="Restrct_endonuc_IV_Mrr"/>
</dbReference>
<protein>
    <submittedName>
        <fullName evidence="2">Restriction endonuclease</fullName>
    </submittedName>
</protein>
<comment type="caution">
    <text evidence="2">The sequence shown here is derived from an EMBL/GenBank/DDBJ whole genome shotgun (WGS) entry which is preliminary data.</text>
</comment>
<dbReference type="SUPFAM" id="SSF52980">
    <property type="entry name" value="Restriction endonuclease-like"/>
    <property type="match status" value="1"/>
</dbReference>
<dbReference type="GO" id="GO:0004519">
    <property type="term" value="F:endonuclease activity"/>
    <property type="evidence" value="ECO:0007669"/>
    <property type="project" value="UniProtKB-KW"/>
</dbReference>
<dbReference type="AlphaFoldDB" id="A0A832V2F1"/>
<proteinExistence type="predicted"/>
<organism evidence="2 3">
    <name type="scientific">Candidatus Undinarchaeum marinum</name>
    <dbReference type="NCBI Taxonomy" id="2756141"/>
    <lineage>
        <taxon>Archaea</taxon>
        <taxon>Candidatus Undinarchaeota</taxon>
        <taxon>Candidatus Undinarchaeia</taxon>
        <taxon>Candidatus Undinarchaeales</taxon>
        <taxon>Candidatus Undinarchaeaceae</taxon>
        <taxon>Candidatus Undinarchaeum</taxon>
    </lineage>
</organism>
<feature type="domain" description="Restriction endonuclease type IV Mrr" evidence="1">
    <location>
        <begin position="85"/>
        <end position="193"/>
    </location>
</feature>
<gene>
    <name evidence="2" type="ORF">H1011_03025</name>
</gene>
<keyword evidence="3" id="KW-1185">Reference proteome</keyword>
<keyword evidence="2" id="KW-0540">Nuclease</keyword>
<reference evidence="2 3" key="1">
    <citation type="journal article" name="Nat. Commun.">
        <title>Undinarchaeota illuminate DPANN phylogeny and the impact of gene transfer on archaeal evolution.</title>
        <authorList>
            <person name="Dombrowski N."/>
            <person name="Williams T.A."/>
            <person name="Sun J."/>
            <person name="Woodcroft B.J."/>
            <person name="Lee J.H."/>
            <person name="Minh B.Q."/>
            <person name="Rinke C."/>
            <person name="Spang A."/>
        </authorList>
    </citation>
    <scope>NUCLEOTIDE SEQUENCE [LARGE SCALE GENOMIC DNA]</scope>
    <source>
        <strain evidence="2">MAG_bin17</strain>
    </source>
</reference>
<evidence type="ECO:0000313" key="3">
    <source>
        <dbReference type="Proteomes" id="UP000604391"/>
    </source>
</evidence>
<dbReference type="Pfam" id="PF04471">
    <property type="entry name" value="Mrr_cat"/>
    <property type="match status" value="1"/>
</dbReference>
<dbReference type="EMBL" id="DVAD01000015">
    <property type="protein sequence ID" value="HIJ99771.1"/>
    <property type="molecule type" value="Genomic_DNA"/>
</dbReference>
<dbReference type="InterPro" id="IPR011856">
    <property type="entry name" value="tRNA_endonuc-like_dom_sf"/>
</dbReference>